<dbReference type="OrthoDB" id="9658954at2759"/>
<dbReference type="GO" id="GO:0005952">
    <property type="term" value="C:cAMP-dependent protein kinase complex"/>
    <property type="evidence" value="ECO:0007669"/>
    <property type="project" value="TreeGrafter"/>
</dbReference>
<organism evidence="2 3">
    <name type="scientific">Galemys pyrenaicus</name>
    <name type="common">Iberian desman</name>
    <name type="synonym">Pyrenean desman</name>
    <dbReference type="NCBI Taxonomy" id="202257"/>
    <lineage>
        <taxon>Eukaryota</taxon>
        <taxon>Metazoa</taxon>
        <taxon>Chordata</taxon>
        <taxon>Craniata</taxon>
        <taxon>Vertebrata</taxon>
        <taxon>Euteleostomi</taxon>
        <taxon>Mammalia</taxon>
        <taxon>Eutheria</taxon>
        <taxon>Laurasiatheria</taxon>
        <taxon>Eulipotyphla</taxon>
        <taxon>Talpidae</taxon>
        <taxon>Galemys</taxon>
    </lineage>
</organism>
<keyword evidence="1" id="KW-0812">Transmembrane</keyword>
<protein>
    <submittedName>
        <fullName evidence="2">A-kinase anchor protein 14</fullName>
    </submittedName>
</protein>
<comment type="caution">
    <text evidence="2">The sequence shown here is derived from an EMBL/GenBank/DDBJ whole genome shotgun (WGS) entry which is preliminary data.</text>
</comment>
<evidence type="ECO:0000256" key="1">
    <source>
        <dbReference type="SAM" id="Phobius"/>
    </source>
</evidence>
<dbReference type="AlphaFoldDB" id="A0A8J6A336"/>
<evidence type="ECO:0000313" key="3">
    <source>
        <dbReference type="Proteomes" id="UP000700334"/>
    </source>
</evidence>
<proteinExistence type="predicted"/>
<keyword evidence="1" id="KW-1133">Transmembrane helix</keyword>
<reference evidence="2" key="1">
    <citation type="journal article" date="2021" name="Evol. Appl.">
        <title>The genome of the Pyrenean desman and the effects of bottlenecks and inbreeding on the genomic landscape of an endangered species.</title>
        <authorList>
            <person name="Escoda L."/>
            <person name="Castresana J."/>
        </authorList>
    </citation>
    <scope>NUCLEOTIDE SEQUENCE</scope>
    <source>
        <strain evidence="2">IBE-C5619</strain>
    </source>
</reference>
<dbReference type="InterPro" id="IPR053084">
    <property type="entry name" value="AKAP"/>
</dbReference>
<gene>
    <name evidence="2" type="ORF">J0S82_007671</name>
</gene>
<dbReference type="EMBL" id="JAGFMF010011865">
    <property type="protein sequence ID" value="KAG8510690.1"/>
    <property type="molecule type" value="Genomic_DNA"/>
</dbReference>
<dbReference type="PANTHER" id="PTHR35075">
    <property type="entry name" value="A-KINASE ANCHOR PROTEIN 14"/>
    <property type="match status" value="1"/>
</dbReference>
<evidence type="ECO:0000313" key="2">
    <source>
        <dbReference type="EMBL" id="KAG8510690.1"/>
    </source>
</evidence>
<dbReference type="InterPro" id="IPR025663">
    <property type="entry name" value="AKAP_28"/>
</dbReference>
<name>A0A8J6A336_GALPY</name>
<dbReference type="GO" id="GO:0034237">
    <property type="term" value="F:protein kinase A regulatory subunit binding"/>
    <property type="evidence" value="ECO:0007669"/>
    <property type="project" value="TreeGrafter"/>
</dbReference>
<dbReference type="Proteomes" id="UP000700334">
    <property type="component" value="Unassembled WGS sequence"/>
</dbReference>
<keyword evidence="1" id="KW-0472">Membrane</keyword>
<accession>A0A8J6A336</accession>
<keyword evidence="3" id="KW-1185">Reference proteome</keyword>
<dbReference type="PANTHER" id="PTHR35075:SF1">
    <property type="entry name" value="A-KINASE ANCHOR PROTEIN 14"/>
    <property type="match status" value="1"/>
</dbReference>
<dbReference type="Pfam" id="PF14469">
    <property type="entry name" value="AKAP28"/>
    <property type="match status" value="1"/>
</dbReference>
<feature type="transmembrane region" description="Helical" evidence="1">
    <location>
        <begin position="160"/>
        <end position="177"/>
    </location>
</feature>
<sequence length="201" mass="23116">MNFIKRVRIKDTVDIDRRSLSRAKRKNINYSNVTELALHLVESVINAAVTFVEEDLNTSLLFFLCVLFLLSETELGVSGPVGALHRVYTEGRLDSQLPLHLLCTMEPRNCSKTSATSQCLCLLHHQDHQKQTSGKLLFPVLFSSDTPVDVSYIFEGHSLVQSFLCFVFFFFFCRPGMIRFRENWLREIIESKHILLESVPF</sequence>